<dbReference type="PANTHER" id="PTHR11686:SF9">
    <property type="entry name" value="RE13973P"/>
    <property type="match status" value="1"/>
</dbReference>
<dbReference type="InterPro" id="IPR029055">
    <property type="entry name" value="Ntn_hydrolases_N"/>
</dbReference>
<dbReference type="GO" id="GO:0006751">
    <property type="term" value="P:glutathione catabolic process"/>
    <property type="evidence" value="ECO:0007669"/>
    <property type="project" value="InterPro"/>
</dbReference>
<accession>A0A1Y3BE83</accession>
<organism evidence="2 3">
    <name type="scientific">Euroglyphus maynei</name>
    <name type="common">Mayne's house dust mite</name>
    <dbReference type="NCBI Taxonomy" id="6958"/>
    <lineage>
        <taxon>Eukaryota</taxon>
        <taxon>Metazoa</taxon>
        <taxon>Ecdysozoa</taxon>
        <taxon>Arthropoda</taxon>
        <taxon>Chelicerata</taxon>
        <taxon>Arachnida</taxon>
        <taxon>Acari</taxon>
        <taxon>Acariformes</taxon>
        <taxon>Sarcoptiformes</taxon>
        <taxon>Astigmata</taxon>
        <taxon>Psoroptidia</taxon>
        <taxon>Analgoidea</taxon>
        <taxon>Pyroglyphidae</taxon>
        <taxon>Pyroglyphinae</taxon>
        <taxon>Euroglyphus</taxon>
    </lineage>
</organism>
<dbReference type="GO" id="GO:0005886">
    <property type="term" value="C:plasma membrane"/>
    <property type="evidence" value="ECO:0007669"/>
    <property type="project" value="TreeGrafter"/>
</dbReference>
<keyword evidence="3" id="KW-1185">Reference proteome</keyword>
<feature type="binding site" evidence="1">
    <location>
        <position position="183"/>
    </location>
    <ligand>
        <name>L-glutamate</name>
        <dbReference type="ChEBI" id="CHEBI:29985"/>
    </ligand>
</feature>
<dbReference type="EMBL" id="MUJZ01024289">
    <property type="protein sequence ID" value="OTF79209.1"/>
    <property type="molecule type" value="Genomic_DNA"/>
</dbReference>
<evidence type="ECO:0000313" key="3">
    <source>
        <dbReference type="Proteomes" id="UP000194236"/>
    </source>
</evidence>
<name>A0A1Y3BE83_EURMA</name>
<dbReference type="InterPro" id="IPR000101">
    <property type="entry name" value="GGT_peptidase"/>
</dbReference>
<dbReference type="Gene3D" id="3.60.20.40">
    <property type="match status" value="1"/>
</dbReference>
<dbReference type="GO" id="GO:0036374">
    <property type="term" value="F:glutathione hydrolase activity"/>
    <property type="evidence" value="ECO:0007669"/>
    <property type="project" value="InterPro"/>
</dbReference>
<feature type="non-terminal residue" evidence="2">
    <location>
        <position position="192"/>
    </location>
</feature>
<evidence type="ECO:0000313" key="2">
    <source>
        <dbReference type="EMBL" id="OTF79209.1"/>
    </source>
</evidence>
<reference evidence="2 3" key="1">
    <citation type="submission" date="2017-03" db="EMBL/GenBank/DDBJ databases">
        <title>Genome Survey of Euroglyphus maynei.</title>
        <authorList>
            <person name="Arlian L.G."/>
            <person name="Morgan M.S."/>
            <person name="Rider S.D."/>
        </authorList>
    </citation>
    <scope>NUCLEOTIDE SEQUENCE [LARGE SCALE GENOMIC DNA]</scope>
    <source>
        <strain evidence="2">Arlian Lab</strain>
        <tissue evidence="2">Whole body</tissue>
    </source>
</reference>
<dbReference type="InterPro" id="IPR043138">
    <property type="entry name" value="GGT_lsub"/>
</dbReference>
<proteinExistence type="predicted"/>
<sequence length="192" mass="21833">MLHPKFHHLYPNAKDNYDEAVLFYHRLMEAFKFAYSRRMHLGDDRFDNCTKFLSELTSQDYIDKIVEKINDTTTYGSKSGFYDVDICQMNNWIMEQHTFQFWINMVMPSHHRQRFGSKVISPSTGLILNDQMDDFNTGKTNAFDLPPAFANTVAAGKRPLSSMSPSVFADETGPRLIIGASGGSKITTSVAL</sequence>
<feature type="binding site" evidence="1">
    <location>
        <begin position="161"/>
        <end position="162"/>
    </location>
    <ligand>
        <name>L-glutamate</name>
        <dbReference type="ChEBI" id="CHEBI:29985"/>
    </ligand>
</feature>
<dbReference type="OrthoDB" id="1081007at2759"/>
<gene>
    <name evidence="2" type="ORF">BLA29_010286</name>
</gene>
<dbReference type="AlphaFoldDB" id="A0A1Y3BE83"/>
<feature type="binding site" evidence="1">
    <location>
        <position position="134"/>
    </location>
    <ligand>
        <name>L-glutamate</name>
        <dbReference type="ChEBI" id="CHEBI:29985"/>
    </ligand>
</feature>
<evidence type="ECO:0000256" key="1">
    <source>
        <dbReference type="PIRSR" id="PIRSR600101-2"/>
    </source>
</evidence>
<dbReference type="PANTHER" id="PTHR11686">
    <property type="entry name" value="GAMMA GLUTAMYL TRANSPEPTIDASE"/>
    <property type="match status" value="1"/>
</dbReference>
<protein>
    <submittedName>
        <fullName evidence="2">Gamma-glutamyltranspeptidase 1-like protein</fullName>
    </submittedName>
</protein>
<dbReference type="Proteomes" id="UP000194236">
    <property type="component" value="Unassembled WGS sequence"/>
</dbReference>
<dbReference type="Gene3D" id="1.10.246.130">
    <property type="match status" value="1"/>
</dbReference>
<comment type="caution">
    <text evidence="2">The sequence shown here is derived from an EMBL/GenBank/DDBJ whole genome shotgun (WGS) entry which is preliminary data.</text>
</comment>
<dbReference type="InterPro" id="IPR043137">
    <property type="entry name" value="GGT_ssub_C"/>
</dbReference>
<dbReference type="SUPFAM" id="SSF56235">
    <property type="entry name" value="N-terminal nucleophile aminohydrolases (Ntn hydrolases)"/>
    <property type="match status" value="1"/>
</dbReference>
<dbReference type="Pfam" id="PF01019">
    <property type="entry name" value="G_glu_transpept"/>
    <property type="match status" value="1"/>
</dbReference>
<dbReference type="PRINTS" id="PR01210">
    <property type="entry name" value="GGTRANSPTASE"/>
</dbReference>